<dbReference type="RefSeq" id="XP_006685430.1">
    <property type="nucleotide sequence ID" value="XM_006685367.1"/>
</dbReference>
<protein>
    <recommendedName>
        <fullName evidence="5">L domain-like protein</fullName>
    </recommendedName>
</protein>
<evidence type="ECO:0000313" key="3">
    <source>
        <dbReference type="EMBL" id="EGV64624.1"/>
    </source>
</evidence>
<dbReference type="Pfam" id="PF13855">
    <property type="entry name" value="LRR_8"/>
    <property type="match status" value="1"/>
</dbReference>
<organism evidence="4">
    <name type="scientific">Candida tenuis (strain ATCC 10573 / BCRC 21748 / CBS 615 / JCM 9827 / NBRC 10315 / NRRL Y-1498 / VKM Y-70)</name>
    <name type="common">Yeast</name>
    <name type="synonym">Yamadazyma tenuis</name>
    <dbReference type="NCBI Taxonomy" id="590646"/>
    <lineage>
        <taxon>Eukaryota</taxon>
        <taxon>Fungi</taxon>
        <taxon>Dikarya</taxon>
        <taxon>Ascomycota</taxon>
        <taxon>Saccharomycotina</taxon>
        <taxon>Pichiomycetes</taxon>
        <taxon>Debaryomycetaceae</taxon>
        <taxon>Yamadazyma</taxon>
    </lineage>
</organism>
<dbReference type="SUPFAM" id="SSF52058">
    <property type="entry name" value="L domain-like"/>
    <property type="match status" value="1"/>
</dbReference>
<dbReference type="PANTHER" id="PTHR48051">
    <property type="match status" value="1"/>
</dbReference>
<gene>
    <name evidence="3" type="ORF">CANTEDRAFT_120380</name>
</gene>
<sequence length="488" mass="55821">MEKNNPLLPFAFTRSTSGISNEVHLDTTPRPRAVIDENASSMYHTRTPDTKKSFARPTLTTAPGLKRRVGESFNEKDDIKRRVTAFEGLDSDEPTMIDTTSTDFSQDELFQRSFLDGESAGKSHYETIPPSSPPIDTYLSSEYDPYAKFSMPLSPSQRINSDAHYGSSPSKPSVVRLDSETDFGIDKFNRFRPPENQCPSTDRDFSMTAEAKEERKKMIYSKARDIVIAAFEDMKTSIDLESMGLNEVPSEIKDLNDLVVIGQDSTQIIFQLYLTNNDIRVLGPPLFKFTKLNVLALRQNKIERIPALIKNMVRLTDLSIGANRIKFLPWQILNLPVLQSFRAGPNPFLKVPNDAIEIKSMTLNPIKNKRFVSRIEYFKDDEKLIPSLKSLCLSKIAQYDVSYQEARQWRKNTPRLYHESIKKAIAQGNFEETCAECDRLITDPVAEVIEWWDFLQNNQIPFKKEFCSGMCVKRYSRRVIEDSDSDEL</sequence>
<dbReference type="EMBL" id="GL996515">
    <property type="protein sequence ID" value="EGV64624.1"/>
    <property type="molecule type" value="Genomic_DNA"/>
</dbReference>
<dbReference type="InterPro" id="IPR050216">
    <property type="entry name" value="LRR_domain-containing"/>
</dbReference>
<keyword evidence="1" id="KW-0433">Leucine-rich repeat</keyword>
<name>G3B296_CANTC</name>
<dbReference type="PROSITE" id="PS51450">
    <property type="entry name" value="LRR"/>
    <property type="match status" value="1"/>
</dbReference>
<dbReference type="STRING" id="590646.G3B296"/>
<evidence type="ECO:0000256" key="2">
    <source>
        <dbReference type="ARBA" id="ARBA00022737"/>
    </source>
</evidence>
<keyword evidence="2" id="KW-0677">Repeat</keyword>
<dbReference type="AlphaFoldDB" id="G3B296"/>
<evidence type="ECO:0008006" key="5">
    <source>
        <dbReference type="Google" id="ProtNLM"/>
    </source>
</evidence>
<accession>G3B296</accession>
<dbReference type="Proteomes" id="UP000000707">
    <property type="component" value="Unassembled WGS sequence"/>
</dbReference>
<dbReference type="eggNOG" id="KOG0619">
    <property type="taxonomic scope" value="Eukaryota"/>
</dbReference>
<reference evidence="3 4" key="1">
    <citation type="journal article" date="2011" name="Proc. Natl. Acad. Sci. U.S.A.">
        <title>Comparative genomics of xylose-fermenting fungi for enhanced biofuel production.</title>
        <authorList>
            <person name="Wohlbach D.J."/>
            <person name="Kuo A."/>
            <person name="Sato T.K."/>
            <person name="Potts K.M."/>
            <person name="Salamov A.A."/>
            <person name="LaButti K.M."/>
            <person name="Sun H."/>
            <person name="Clum A."/>
            <person name="Pangilinan J.L."/>
            <person name="Lindquist E.A."/>
            <person name="Lucas S."/>
            <person name="Lapidus A."/>
            <person name="Jin M."/>
            <person name="Gunawan C."/>
            <person name="Balan V."/>
            <person name="Dale B.E."/>
            <person name="Jeffries T.W."/>
            <person name="Zinkel R."/>
            <person name="Barry K.W."/>
            <person name="Grigoriev I.V."/>
            <person name="Gasch A.P."/>
        </authorList>
    </citation>
    <scope>NUCLEOTIDE SEQUENCE [LARGE SCALE GENOMIC DNA]</scope>
    <source>
        <strain evidence="4">ATCC 10573 / BCRC 21748 / CBS 615 / JCM 9827 / NBRC 10315 / NRRL Y-1498 / VKM Y-70</strain>
    </source>
</reference>
<dbReference type="Gene3D" id="3.80.10.10">
    <property type="entry name" value="Ribonuclease Inhibitor"/>
    <property type="match status" value="1"/>
</dbReference>
<dbReference type="PANTHER" id="PTHR48051:SF1">
    <property type="entry name" value="RAS SUPPRESSOR PROTEIN 1"/>
    <property type="match status" value="1"/>
</dbReference>
<dbReference type="InterPro" id="IPR001611">
    <property type="entry name" value="Leu-rich_rpt"/>
</dbReference>
<proteinExistence type="predicted"/>
<dbReference type="GeneID" id="18248772"/>
<dbReference type="OrthoDB" id="1517790at2759"/>
<keyword evidence="4" id="KW-1185">Reference proteome</keyword>
<dbReference type="InterPro" id="IPR032675">
    <property type="entry name" value="LRR_dom_sf"/>
</dbReference>
<evidence type="ECO:0000256" key="1">
    <source>
        <dbReference type="ARBA" id="ARBA00022614"/>
    </source>
</evidence>
<dbReference type="GO" id="GO:0005737">
    <property type="term" value="C:cytoplasm"/>
    <property type="evidence" value="ECO:0007669"/>
    <property type="project" value="TreeGrafter"/>
</dbReference>
<dbReference type="HOGENOM" id="CLU_030658_0_0_1"/>
<evidence type="ECO:0000313" key="4">
    <source>
        <dbReference type="Proteomes" id="UP000000707"/>
    </source>
</evidence>
<dbReference type="KEGG" id="cten:18248772"/>